<evidence type="ECO:0000313" key="1">
    <source>
        <dbReference type="EMBL" id="SKA67790.1"/>
    </source>
</evidence>
<dbReference type="Proteomes" id="UP000242432">
    <property type="component" value="Unassembled WGS sequence"/>
</dbReference>
<reference evidence="2" key="1">
    <citation type="submission" date="2017-02" db="EMBL/GenBank/DDBJ databases">
        <authorList>
            <person name="Varghese N."/>
            <person name="Submissions S."/>
        </authorList>
    </citation>
    <scope>NUCLEOTIDE SEQUENCE [LARGE SCALE GENOMIC DNA]</scope>
    <source>
        <strain evidence="2">DSM 3072</strain>
    </source>
</reference>
<name>A0A1T4VS52_9GAMM</name>
<gene>
    <name evidence="1" type="ORF">SAMN02745213_01976</name>
</gene>
<accession>A0A1T4VS52</accession>
<keyword evidence="2" id="KW-1185">Reference proteome</keyword>
<feature type="non-terminal residue" evidence="1">
    <location>
        <position position="1"/>
    </location>
</feature>
<dbReference type="EMBL" id="FUXX01000044">
    <property type="protein sequence ID" value="SKA67790.1"/>
    <property type="molecule type" value="Genomic_DNA"/>
</dbReference>
<dbReference type="AlphaFoldDB" id="A0A1T4VS52"/>
<proteinExistence type="predicted"/>
<sequence length="69" mass="7969">NPPHNSFKKIIDELNGIQEIEFTSGFIAVKPVSKVQQECLKLFRAKTPSDRYDNELAYANRLKKARKPH</sequence>
<evidence type="ECO:0000313" key="2">
    <source>
        <dbReference type="Proteomes" id="UP000242432"/>
    </source>
</evidence>
<dbReference type="RefSeq" id="WP_159443089.1">
    <property type="nucleotide sequence ID" value="NZ_FUXX01000044.1"/>
</dbReference>
<organism evidence="1 2">
    <name type="scientific">Succinivibrio dextrinosolvens DSM 3072</name>
    <dbReference type="NCBI Taxonomy" id="1123324"/>
    <lineage>
        <taxon>Bacteria</taxon>
        <taxon>Pseudomonadati</taxon>
        <taxon>Pseudomonadota</taxon>
        <taxon>Gammaproteobacteria</taxon>
        <taxon>Aeromonadales</taxon>
        <taxon>Succinivibrionaceae</taxon>
        <taxon>Succinivibrio</taxon>
    </lineage>
</organism>
<protein>
    <submittedName>
        <fullName evidence="1">Uncharacterized protein</fullName>
    </submittedName>
</protein>